<dbReference type="Pfam" id="PF02515">
    <property type="entry name" value="CoA_transf_3"/>
    <property type="match status" value="1"/>
</dbReference>
<gene>
    <name evidence="2" type="ORF">RB614_04995</name>
</gene>
<keyword evidence="3" id="KW-1185">Reference proteome</keyword>
<dbReference type="InterPro" id="IPR023606">
    <property type="entry name" value="CoA-Trfase_III_dom_1_sf"/>
</dbReference>
<dbReference type="PANTHER" id="PTHR48207">
    <property type="entry name" value="SUCCINATE--HYDROXYMETHYLGLUTARATE COA-TRANSFERASE"/>
    <property type="match status" value="1"/>
</dbReference>
<name>A0ABU0ZBZ5_9ACTN</name>
<accession>A0ABU0ZBZ5</accession>
<dbReference type="InterPro" id="IPR044855">
    <property type="entry name" value="CoA-Trfase_III_dom3_sf"/>
</dbReference>
<keyword evidence="1" id="KW-0808">Transferase</keyword>
<dbReference type="InterPro" id="IPR003673">
    <property type="entry name" value="CoA-Trfase_fam_III"/>
</dbReference>
<dbReference type="Gene3D" id="3.30.1540.10">
    <property type="entry name" value="formyl-coa transferase, domain 3"/>
    <property type="match status" value="1"/>
</dbReference>
<dbReference type="Gene3D" id="3.40.50.10540">
    <property type="entry name" value="Crotonobetainyl-coa:carnitine coa-transferase, domain 1"/>
    <property type="match status" value="1"/>
</dbReference>
<protein>
    <submittedName>
        <fullName evidence="2">CaiB/BaiF CoA-transferase family protein</fullName>
    </submittedName>
</protein>
<dbReference type="EMBL" id="JAVHUY010000004">
    <property type="protein sequence ID" value="MDQ7903876.1"/>
    <property type="molecule type" value="Genomic_DNA"/>
</dbReference>
<dbReference type="SUPFAM" id="SSF89796">
    <property type="entry name" value="CoA-transferase family III (CaiB/BaiF)"/>
    <property type="match status" value="1"/>
</dbReference>
<organism evidence="2 3">
    <name type="scientific">Phytohabitans maris</name>
    <dbReference type="NCBI Taxonomy" id="3071409"/>
    <lineage>
        <taxon>Bacteria</taxon>
        <taxon>Bacillati</taxon>
        <taxon>Actinomycetota</taxon>
        <taxon>Actinomycetes</taxon>
        <taxon>Micromonosporales</taxon>
        <taxon>Micromonosporaceae</taxon>
    </lineage>
</organism>
<comment type="caution">
    <text evidence="2">The sequence shown here is derived from an EMBL/GenBank/DDBJ whole genome shotgun (WGS) entry which is preliminary data.</text>
</comment>
<dbReference type="RefSeq" id="WP_308711155.1">
    <property type="nucleotide sequence ID" value="NZ_JAVHUY010000004.1"/>
</dbReference>
<evidence type="ECO:0000313" key="2">
    <source>
        <dbReference type="EMBL" id="MDQ7903876.1"/>
    </source>
</evidence>
<reference evidence="2 3" key="1">
    <citation type="submission" date="2023-08" db="EMBL/GenBank/DDBJ databases">
        <title>Phytohabitans sansha sp. nov., isolated from marine sediment.</title>
        <authorList>
            <person name="Zhao Y."/>
            <person name="Yi K."/>
        </authorList>
    </citation>
    <scope>NUCLEOTIDE SEQUENCE [LARGE SCALE GENOMIC DNA]</scope>
    <source>
        <strain evidence="2 3">ZYX-F-186</strain>
    </source>
</reference>
<sequence length="398" mass="42988">MGGALEGLLVVDLSRILAGPYCTQMLGDHGAEVVKVEPPEGDGTREWAESYGDGVSAYYAGLNRNKRHVTVDLSTAAGRTLVLRMLENADVLVENFKTGTMERWGIGAETLLARFPRLVYCRISAFGADGPMGGLPGYDAVIQAYSGIMHMNGEPGSRPLRIPMPITDLTTGMLAFSGVLLALQERTRSGRGQLVDLSLLDGALSLLHPAAANYFRTGERPERLGSAHPNIAPCDTFTSPMGEIYVAAGTDRQFAILCEYLGAPEVARDERFRTNAARLAHRAELTAILADLVARMEYDADAARTMIAKGIPASLVRPLDEVLGDPEVHRRRMVQTVDGRRVLGIPVKLGRTPGTIRTPPRPAGADTRDVLARFGLAAREIERLIADGVVTQHRPSRG</sequence>
<evidence type="ECO:0000256" key="1">
    <source>
        <dbReference type="ARBA" id="ARBA00022679"/>
    </source>
</evidence>
<evidence type="ECO:0000313" key="3">
    <source>
        <dbReference type="Proteomes" id="UP001230908"/>
    </source>
</evidence>
<dbReference type="InterPro" id="IPR050483">
    <property type="entry name" value="CoA-transferase_III_domain"/>
</dbReference>
<proteinExistence type="predicted"/>
<dbReference type="Proteomes" id="UP001230908">
    <property type="component" value="Unassembled WGS sequence"/>
</dbReference>
<dbReference type="PANTHER" id="PTHR48207:SF3">
    <property type="entry name" value="SUCCINATE--HYDROXYMETHYLGLUTARATE COA-TRANSFERASE"/>
    <property type="match status" value="1"/>
</dbReference>